<gene>
    <name evidence="3" type="ORF">g.18154</name>
</gene>
<dbReference type="PANTHER" id="PTHR11579">
    <property type="entry name" value="PROTEIN-L-ISOASPARTATE O-METHYLTRANSFERASE"/>
    <property type="match status" value="1"/>
</dbReference>
<dbReference type="Gene3D" id="3.40.50.150">
    <property type="entry name" value="Vaccinia Virus protein VP39"/>
    <property type="match status" value="1"/>
</dbReference>
<dbReference type="InterPro" id="IPR000682">
    <property type="entry name" value="PCMT"/>
</dbReference>
<evidence type="ECO:0000256" key="2">
    <source>
        <dbReference type="SAM" id="MobiDB-lite"/>
    </source>
</evidence>
<dbReference type="InterPro" id="IPR029063">
    <property type="entry name" value="SAM-dependent_MTases_sf"/>
</dbReference>
<evidence type="ECO:0000256" key="1">
    <source>
        <dbReference type="ARBA" id="ARBA00005369"/>
    </source>
</evidence>
<proteinExistence type="inferred from homology"/>
<protein>
    <recommendedName>
        <fullName evidence="4">Protein-L-isoaspartate O-methyltransferase domain-containing protein</fullName>
    </recommendedName>
</protein>
<evidence type="ECO:0000313" key="3">
    <source>
        <dbReference type="EMBL" id="JAT10955.1"/>
    </source>
</evidence>
<feature type="region of interest" description="Disordered" evidence="2">
    <location>
        <begin position="344"/>
        <end position="375"/>
    </location>
</feature>
<dbReference type="EMBL" id="GEBQ01029022">
    <property type="protein sequence ID" value="JAT10955.1"/>
    <property type="molecule type" value="Transcribed_RNA"/>
</dbReference>
<dbReference type="GO" id="GO:0005737">
    <property type="term" value="C:cytoplasm"/>
    <property type="evidence" value="ECO:0007669"/>
    <property type="project" value="TreeGrafter"/>
</dbReference>
<accession>A0A1B6KHR3</accession>
<organism evidence="3">
    <name type="scientific">Graphocephala atropunctata</name>
    <dbReference type="NCBI Taxonomy" id="36148"/>
    <lineage>
        <taxon>Eukaryota</taxon>
        <taxon>Metazoa</taxon>
        <taxon>Ecdysozoa</taxon>
        <taxon>Arthropoda</taxon>
        <taxon>Hexapoda</taxon>
        <taxon>Insecta</taxon>
        <taxon>Pterygota</taxon>
        <taxon>Neoptera</taxon>
        <taxon>Paraneoptera</taxon>
        <taxon>Hemiptera</taxon>
        <taxon>Auchenorrhyncha</taxon>
        <taxon>Membracoidea</taxon>
        <taxon>Cicadellidae</taxon>
        <taxon>Cicadellinae</taxon>
        <taxon>Cicadellini</taxon>
        <taxon>Graphocephala</taxon>
    </lineage>
</organism>
<comment type="similarity">
    <text evidence="1">Belongs to the methyltransferase superfamily. L-isoaspartyl/D-aspartyl protein methyltransferase family.</text>
</comment>
<dbReference type="GO" id="GO:0004719">
    <property type="term" value="F:protein-L-isoaspartate (D-aspartate) O-methyltransferase activity"/>
    <property type="evidence" value="ECO:0007669"/>
    <property type="project" value="InterPro"/>
</dbReference>
<reference evidence="3" key="1">
    <citation type="submission" date="2015-11" db="EMBL/GenBank/DDBJ databases">
        <title>De novo transcriptome assembly of four potential Pierce s Disease insect vectors from Arizona vineyards.</title>
        <authorList>
            <person name="Tassone E.E."/>
        </authorList>
    </citation>
    <scope>NUCLEOTIDE SEQUENCE</scope>
</reference>
<dbReference type="AlphaFoldDB" id="A0A1B6KHR3"/>
<dbReference type="Pfam" id="PF01135">
    <property type="entry name" value="PCMT"/>
    <property type="match status" value="1"/>
</dbReference>
<evidence type="ECO:0008006" key="4">
    <source>
        <dbReference type="Google" id="ProtNLM"/>
    </source>
</evidence>
<dbReference type="SUPFAM" id="SSF53335">
    <property type="entry name" value="S-adenosyl-L-methionine-dependent methyltransferases"/>
    <property type="match status" value="1"/>
</dbReference>
<feature type="compositionally biased region" description="Polar residues" evidence="2">
    <location>
        <begin position="364"/>
        <end position="375"/>
    </location>
</feature>
<dbReference type="PANTHER" id="PTHR11579:SF9">
    <property type="entry name" value="PROTEIN-L-ISOASPARTATE O-METHYLTRANSFERASE"/>
    <property type="match status" value="1"/>
</dbReference>
<sequence length="520" mass="57968">MGGAVSTGLNNDDLIDNLMQAHYIRTSEIERVFRAVDRASYFLPEFQMNAYKDLAWKSGNIHISAPCIYSVVMENLQLTPGLSFLNIGSGTGYLSTMVGLMIGPYGINHGVEMHLDVIKYAYDKLHDFKKNSPALDCFEFCEPVFVKGNGLCLPSDMRQYDRVYCGAACPDNHENYMKNLIKVGGVLVMPHNDHLLQITRVSQTQWEQKSVLPVSFATLQLPTASDTKSNLALPDSELISLQAVCRSCIRRTLRSDAEREYPQLTKPRARHTYQRKKRAIRNLVIPFLESSDDEDSAQPPCLNSPGLLIGGQGRITAVFNVGSNWPGRRRIVVRNSIPYVTREADINPSTAAGRSREEKEETEGTVSASESGESSTIKKCINVNVPKREKFDSGVVEDLDNGKGLTSSDEEDDTNVNGQTTSDDETMDWKPWMDVDPNTDFAEAQKSDDESNDDFMEAQKSDDEGVEEDLSPLPKKGPGISSKGEKEEPEFTYSSVMKAKINSLPLPPMLKAYLNLYRDF</sequence>
<name>A0A1B6KHR3_9HEMI</name>
<feature type="region of interest" description="Disordered" evidence="2">
    <location>
        <begin position="393"/>
        <end position="491"/>
    </location>
</feature>